<organism evidence="1">
    <name type="scientific">freshwater metagenome</name>
    <dbReference type="NCBI Taxonomy" id="449393"/>
    <lineage>
        <taxon>unclassified sequences</taxon>
        <taxon>metagenomes</taxon>
        <taxon>ecological metagenomes</taxon>
    </lineage>
</organism>
<dbReference type="SUPFAM" id="SSF53822">
    <property type="entry name" value="Periplasmic binding protein-like I"/>
    <property type="match status" value="1"/>
</dbReference>
<accession>A0A6J7PDX0</accession>
<sequence>MPTGGFDLSTEILEYINADKMTFTIDQQQFLQGYLAVVFLYLNITNKNTVGGGLPVMTGPGFVDKTNVVAVQELVGKGTR</sequence>
<evidence type="ECO:0000313" key="1">
    <source>
        <dbReference type="EMBL" id="CAB5001629.1"/>
    </source>
</evidence>
<dbReference type="AlphaFoldDB" id="A0A6J7PDX0"/>
<dbReference type="EMBL" id="CAFBOV010000162">
    <property type="protein sequence ID" value="CAB5001629.1"/>
    <property type="molecule type" value="Genomic_DNA"/>
</dbReference>
<dbReference type="InterPro" id="IPR028082">
    <property type="entry name" value="Peripla_BP_I"/>
</dbReference>
<proteinExistence type="predicted"/>
<name>A0A6J7PDX0_9ZZZZ</name>
<reference evidence="1" key="1">
    <citation type="submission" date="2020-05" db="EMBL/GenBank/DDBJ databases">
        <authorList>
            <person name="Chiriac C."/>
            <person name="Salcher M."/>
            <person name="Ghai R."/>
            <person name="Kavagutti S V."/>
        </authorList>
    </citation>
    <scope>NUCLEOTIDE SEQUENCE</scope>
</reference>
<protein>
    <submittedName>
        <fullName evidence="1">Unannotated protein</fullName>
    </submittedName>
</protein>
<dbReference type="Gene3D" id="3.40.50.2300">
    <property type="match status" value="2"/>
</dbReference>
<gene>
    <name evidence="1" type="ORF">UFOPK4020_00855</name>
</gene>